<evidence type="ECO:0000313" key="2">
    <source>
        <dbReference type="EMBL" id="EJK57004.1"/>
    </source>
</evidence>
<dbReference type="AlphaFoldDB" id="K0RX20"/>
<keyword evidence="3" id="KW-1185">Reference proteome</keyword>
<evidence type="ECO:0000256" key="1">
    <source>
        <dbReference type="SAM" id="MobiDB-lite"/>
    </source>
</evidence>
<proteinExistence type="predicted"/>
<accession>K0RX20</accession>
<gene>
    <name evidence="2" type="ORF">THAOC_22999</name>
</gene>
<comment type="caution">
    <text evidence="2">The sequence shown here is derived from an EMBL/GenBank/DDBJ whole genome shotgun (WGS) entry which is preliminary data.</text>
</comment>
<organism evidence="2 3">
    <name type="scientific">Thalassiosira oceanica</name>
    <name type="common">Marine diatom</name>
    <dbReference type="NCBI Taxonomy" id="159749"/>
    <lineage>
        <taxon>Eukaryota</taxon>
        <taxon>Sar</taxon>
        <taxon>Stramenopiles</taxon>
        <taxon>Ochrophyta</taxon>
        <taxon>Bacillariophyta</taxon>
        <taxon>Coscinodiscophyceae</taxon>
        <taxon>Thalassiosirophycidae</taxon>
        <taxon>Thalassiosirales</taxon>
        <taxon>Thalassiosiraceae</taxon>
        <taxon>Thalassiosira</taxon>
    </lineage>
</organism>
<name>K0RX20_THAOC</name>
<sequence length="60" mass="6341">RLVPPQDASRGGGGGARAVTLTARHGDSGNRRRPLVWRRHGVDDAAGQALPSGRRRDDGT</sequence>
<evidence type="ECO:0000313" key="3">
    <source>
        <dbReference type="Proteomes" id="UP000266841"/>
    </source>
</evidence>
<reference evidence="2 3" key="1">
    <citation type="journal article" date="2012" name="Genome Biol.">
        <title>Genome and low-iron response of an oceanic diatom adapted to chronic iron limitation.</title>
        <authorList>
            <person name="Lommer M."/>
            <person name="Specht M."/>
            <person name="Roy A.S."/>
            <person name="Kraemer L."/>
            <person name="Andreson R."/>
            <person name="Gutowska M.A."/>
            <person name="Wolf J."/>
            <person name="Bergner S.V."/>
            <person name="Schilhabel M.B."/>
            <person name="Klostermeier U.C."/>
            <person name="Beiko R.G."/>
            <person name="Rosenstiel P."/>
            <person name="Hippler M."/>
            <person name="Laroche J."/>
        </authorList>
    </citation>
    <scope>NUCLEOTIDE SEQUENCE [LARGE SCALE GENOMIC DNA]</scope>
    <source>
        <strain evidence="2 3">CCMP1005</strain>
    </source>
</reference>
<dbReference type="EMBL" id="AGNL01029854">
    <property type="protein sequence ID" value="EJK57004.1"/>
    <property type="molecule type" value="Genomic_DNA"/>
</dbReference>
<feature type="non-terminal residue" evidence="2">
    <location>
        <position position="1"/>
    </location>
</feature>
<protein>
    <submittedName>
        <fullName evidence="2">Uncharacterized protein</fullName>
    </submittedName>
</protein>
<dbReference type="Proteomes" id="UP000266841">
    <property type="component" value="Unassembled WGS sequence"/>
</dbReference>
<feature type="region of interest" description="Disordered" evidence="1">
    <location>
        <begin position="1"/>
        <end position="60"/>
    </location>
</feature>